<feature type="coiled-coil region" evidence="1">
    <location>
        <begin position="467"/>
        <end position="530"/>
    </location>
</feature>
<accession>A0A517N1N5</accession>
<dbReference type="InterPro" id="IPR050393">
    <property type="entry name" value="MFP_Efflux_Pump"/>
</dbReference>
<reference evidence="2 3" key="1">
    <citation type="submission" date="2019-02" db="EMBL/GenBank/DDBJ databases">
        <title>Deep-cultivation of Planctomycetes and their phenomic and genomic characterization uncovers novel biology.</title>
        <authorList>
            <person name="Wiegand S."/>
            <person name="Jogler M."/>
            <person name="Boedeker C."/>
            <person name="Pinto D."/>
            <person name="Vollmers J."/>
            <person name="Rivas-Marin E."/>
            <person name="Kohn T."/>
            <person name="Peeters S.H."/>
            <person name="Heuer A."/>
            <person name="Rast P."/>
            <person name="Oberbeckmann S."/>
            <person name="Bunk B."/>
            <person name="Jeske O."/>
            <person name="Meyerdierks A."/>
            <person name="Storesund J.E."/>
            <person name="Kallscheuer N."/>
            <person name="Luecker S."/>
            <person name="Lage O.M."/>
            <person name="Pohl T."/>
            <person name="Merkel B.J."/>
            <person name="Hornburger P."/>
            <person name="Mueller R.-W."/>
            <person name="Bruemmer F."/>
            <person name="Labrenz M."/>
            <person name="Spormann A.M."/>
            <person name="Op den Camp H."/>
            <person name="Overmann J."/>
            <person name="Amann R."/>
            <person name="Jetten M.S.M."/>
            <person name="Mascher T."/>
            <person name="Medema M.H."/>
            <person name="Devos D.P."/>
            <person name="Kaster A.-K."/>
            <person name="Ovreas L."/>
            <person name="Rohde M."/>
            <person name="Galperin M.Y."/>
            <person name="Jogler C."/>
        </authorList>
    </citation>
    <scope>NUCLEOTIDE SEQUENCE [LARGE SCALE GENOMIC DNA]</scope>
    <source>
        <strain evidence="2 3">HG15A2</strain>
    </source>
</reference>
<dbReference type="PANTHER" id="PTHR30367">
    <property type="entry name" value="P-HYDROXYBENZOIC ACID EFFLUX PUMP SUBUNIT AAEA-RELATED"/>
    <property type="match status" value="1"/>
</dbReference>
<dbReference type="KEGG" id="amob:HG15A2_43830"/>
<keyword evidence="3" id="KW-1185">Reference proteome</keyword>
<dbReference type="Proteomes" id="UP000319852">
    <property type="component" value="Chromosome"/>
</dbReference>
<evidence type="ECO:0000256" key="1">
    <source>
        <dbReference type="SAM" id="Coils"/>
    </source>
</evidence>
<dbReference type="EMBL" id="CP036263">
    <property type="protein sequence ID" value="QDT01041.1"/>
    <property type="molecule type" value="Genomic_DNA"/>
</dbReference>
<proteinExistence type="predicted"/>
<dbReference type="AlphaFoldDB" id="A0A517N1N5"/>
<dbReference type="PANTHER" id="PTHR30367:SF1">
    <property type="entry name" value="MULTIDRUG RESISTANCE PROTEIN MDTN"/>
    <property type="match status" value="1"/>
</dbReference>
<dbReference type="Gene3D" id="2.40.50.100">
    <property type="match status" value="1"/>
</dbReference>
<protein>
    <submittedName>
        <fullName evidence="2">HlyD family secretion protein</fullName>
    </submittedName>
</protein>
<gene>
    <name evidence="2" type="ORF">HG15A2_43830</name>
</gene>
<organism evidence="2 3">
    <name type="scientific">Adhaeretor mobilis</name>
    <dbReference type="NCBI Taxonomy" id="1930276"/>
    <lineage>
        <taxon>Bacteria</taxon>
        <taxon>Pseudomonadati</taxon>
        <taxon>Planctomycetota</taxon>
        <taxon>Planctomycetia</taxon>
        <taxon>Pirellulales</taxon>
        <taxon>Lacipirellulaceae</taxon>
        <taxon>Adhaeretor</taxon>
    </lineage>
</organism>
<sequence length="693" mass="77161">MPEGDDVNRAKQEIQSLVQEVVELSKSDVETGEFYAGLLDRAVAALAAMGGVVWSINETTGFKLEYQSNLRQSGLADNPAAQMQHARLLEDIAKKGQPTLVAPHSGAGGEGDDDHVAANPTDFLLVVAPISTDRGVDGLVEVFQRPGARPTTQRGYLKFLVQLCELAGEYLKTRRLRHFATKQTLWEQLESFTSQVHEHLNSRETAYTIANEGRRLIGCDRVTVVLKKGAKYVVESISGQDTFDKRSNVVRLLRNLSKVVCKSGEDLWYTGDTSDLAPQVEKAVNAYVDESHTKQLSVLPLREADPNADDKENRRKKENILGAIIIEQLVDSRAPDGLMQRVDVVKKHSATSLTNAQSHEGLFLLPLWRFIGKSRVLTTARNLPKTILATIVLAGLITAACLVPYEFTMVADGQLMPEVRRNVFAGLDGTIEEVNVSLNSTVKQGDIVAEMRSTDLESETAALDGEVEKTAAEIASTKKRIQMMNDQRARPSDAERAQVEGEKKQLQTVMESYQEQRRLLNKKRENLIVRSPIGGKVVTWRVEERLKGRPVRKGQQLMEVADPSQRWELEIFVPETKMGHVIEQLQKLRKSDPNAKLQLTFILATHPSEKLAGTVEEIHTTAEISGDKGNTVRMTVSFDQQQLTQQLGLKDVANDLKVGQDVKAKIDCGKQPVGYVIFHDLFEFIQSRILFRL</sequence>
<name>A0A517N1N5_9BACT</name>
<evidence type="ECO:0000313" key="3">
    <source>
        <dbReference type="Proteomes" id="UP000319852"/>
    </source>
</evidence>
<evidence type="ECO:0000313" key="2">
    <source>
        <dbReference type="EMBL" id="QDT01041.1"/>
    </source>
</evidence>
<keyword evidence="1" id="KW-0175">Coiled coil</keyword>